<dbReference type="SUPFAM" id="SSF54626">
    <property type="entry name" value="Chalcone isomerase"/>
    <property type="match status" value="1"/>
</dbReference>
<dbReference type="PANTHER" id="PTHR47284">
    <property type="entry name" value="FATTY-ACID-BINDING PROTEIN 2"/>
    <property type="match status" value="1"/>
</dbReference>
<sequence>MWTRILRSVRPGALRSVYFGSTYRQGFTTGYKLLPFTLAGAAAATVALYPRAVALEAPHSRLVTETKSSMELPVYITTDATKVSPDGVQLRLVGMGVRTVTFLGVYVYVAALYVDEKAVAAAKPAWAAGNLDLEAQVRSWIEEGTACAVRVMPVRSTDFSHLRDGLLRTVQTRAKDARVPGAAYTLDEAGEAGVSRDVQELKKLFPRCKVTRGQTLDLVVEKTPSGSYILTLQHNGNTLGHVESDPVPSRAFTVPTGLLLAYMGERPDISAALRASVAAGLQHDLP</sequence>
<dbReference type="PANTHER" id="PTHR47284:SF3">
    <property type="entry name" value="FATTY-ACID-BINDING PROTEIN 2"/>
    <property type="match status" value="1"/>
</dbReference>
<dbReference type="Pfam" id="PF16035">
    <property type="entry name" value="Chalcone_2"/>
    <property type="match status" value="2"/>
</dbReference>
<dbReference type="Gene3D" id="3.50.70.10">
    <property type="match status" value="1"/>
</dbReference>
<protein>
    <recommendedName>
        <fullName evidence="2">Chalcone isomerase domain-containing protein</fullName>
    </recommendedName>
</protein>
<dbReference type="InterPro" id="IPR016087">
    <property type="entry name" value="Chalcone_isomerase"/>
</dbReference>
<keyword evidence="1" id="KW-0812">Transmembrane</keyword>
<evidence type="ECO:0000313" key="4">
    <source>
        <dbReference type="Proteomes" id="UP001220961"/>
    </source>
</evidence>
<evidence type="ECO:0000313" key="3">
    <source>
        <dbReference type="EMBL" id="WFD20561.1"/>
    </source>
</evidence>
<feature type="transmembrane region" description="Helical" evidence="1">
    <location>
        <begin position="92"/>
        <end position="114"/>
    </location>
</feature>
<dbReference type="Proteomes" id="UP001220961">
    <property type="component" value="Chromosome 5"/>
</dbReference>
<organism evidence="3 4">
    <name type="scientific">Malassezia caprae</name>
    <dbReference type="NCBI Taxonomy" id="1381934"/>
    <lineage>
        <taxon>Eukaryota</taxon>
        <taxon>Fungi</taxon>
        <taxon>Dikarya</taxon>
        <taxon>Basidiomycota</taxon>
        <taxon>Ustilaginomycotina</taxon>
        <taxon>Malasseziomycetes</taxon>
        <taxon>Malasseziales</taxon>
        <taxon>Malasseziaceae</taxon>
        <taxon>Malassezia</taxon>
    </lineage>
</organism>
<evidence type="ECO:0000256" key="1">
    <source>
        <dbReference type="SAM" id="Phobius"/>
    </source>
</evidence>
<keyword evidence="4" id="KW-1185">Reference proteome</keyword>
<dbReference type="AlphaFoldDB" id="A0AAF0E940"/>
<dbReference type="GO" id="GO:0016872">
    <property type="term" value="F:intramolecular lyase activity"/>
    <property type="evidence" value="ECO:0007669"/>
    <property type="project" value="InterPro"/>
</dbReference>
<name>A0AAF0E940_9BASI</name>
<feature type="domain" description="Chalcone isomerase" evidence="2">
    <location>
        <begin position="137"/>
        <end position="278"/>
    </location>
</feature>
<reference evidence="3" key="1">
    <citation type="submission" date="2023-03" db="EMBL/GenBank/DDBJ databases">
        <title>Mating type loci evolution in Malassezia.</title>
        <authorList>
            <person name="Coelho M.A."/>
        </authorList>
    </citation>
    <scope>NUCLEOTIDE SEQUENCE</scope>
    <source>
        <strain evidence="3">CBS 10434</strain>
    </source>
</reference>
<keyword evidence="1" id="KW-0472">Membrane</keyword>
<dbReference type="EMBL" id="CP119912">
    <property type="protein sequence ID" value="WFD20561.1"/>
    <property type="molecule type" value="Genomic_DNA"/>
</dbReference>
<gene>
    <name evidence="3" type="ORF">MCAP1_002808</name>
</gene>
<keyword evidence="1" id="KW-1133">Transmembrane helix</keyword>
<dbReference type="InterPro" id="IPR036298">
    <property type="entry name" value="Chalcone_isomerase_sf"/>
</dbReference>
<accession>A0AAF0E940</accession>
<dbReference type="InterPro" id="IPR016088">
    <property type="entry name" value="Chalcone_isomerase_3-sand"/>
</dbReference>
<feature type="domain" description="Chalcone isomerase" evidence="2">
    <location>
        <begin position="89"/>
        <end position="123"/>
    </location>
</feature>
<feature type="transmembrane region" description="Helical" evidence="1">
    <location>
        <begin position="33"/>
        <end position="52"/>
    </location>
</feature>
<evidence type="ECO:0000259" key="2">
    <source>
        <dbReference type="Pfam" id="PF16035"/>
    </source>
</evidence>
<proteinExistence type="predicted"/>